<reference evidence="1" key="1">
    <citation type="submission" date="2023-03" db="EMBL/GenBank/DDBJ databases">
        <title>Massive genome expansion in bonnet fungi (Mycena s.s.) driven by repeated elements and novel gene families across ecological guilds.</title>
        <authorList>
            <consortium name="Lawrence Berkeley National Laboratory"/>
            <person name="Harder C.B."/>
            <person name="Miyauchi S."/>
            <person name="Viragh M."/>
            <person name="Kuo A."/>
            <person name="Thoen E."/>
            <person name="Andreopoulos B."/>
            <person name="Lu D."/>
            <person name="Skrede I."/>
            <person name="Drula E."/>
            <person name="Henrissat B."/>
            <person name="Morin E."/>
            <person name="Kohler A."/>
            <person name="Barry K."/>
            <person name="LaButti K."/>
            <person name="Morin E."/>
            <person name="Salamov A."/>
            <person name="Lipzen A."/>
            <person name="Mereny Z."/>
            <person name="Hegedus B."/>
            <person name="Baldrian P."/>
            <person name="Stursova M."/>
            <person name="Weitz H."/>
            <person name="Taylor A."/>
            <person name="Grigoriev I.V."/>
            <person name="Nagy L.G."/>
            <person name="Martin F."/>
            <person name="Kauserud H."/>
        </authorList>
    </citation>
    <scope>NUCLEOTIDE SEQUENCE</scope>
    <source>
        <strain evidence="1">CBHHK182m</strain>
    </source>
</reference>
<sequence length="112" mass="12147">MTPTTTFLSPYPTIADSWSAVVLEEQIIHAQTVPLILIPDVPAGGTGFLYSTSLVPDYWQTILDSPDPSKFTILQQVVNLKENSSTILFSAQYKFVYAGDAGTPVVVNRALG</sequence>
<dbReference type="Proteomes" id="UP001215598">
    <property type="component" value="Unassembled WGS sequence"/>
</dbReference>
<dbReference type="EMBL" id="JARKIB010000129">
    <property type="protein sequence ID" value="KAJ7734993.1"/>
    <property type="molecule type" value="Genomic_DNA"/>
</dbReference>
<evidence type="ECO:0000313" key="1">
    <source>
        <dbReference type="EMBL" id="KAJ7734993.1"/>
    </source>
</evidence>
<proteinExistence type="predicted"/>
<organism evidence="1 2">
    <name type="scientific">Mycena metata</name>
    <dbReference type="NCBI Taxonomy" id="1033252"/>
    <lineage>
        <taxon>Eukaryota</taxon>
        <taxon>Fungi</taxon>
        <taxon>Dikarya</taxon>
        <taxon>Basidiomycota</taxon>
        <taxon>Agaricomycotina</taxon>
        <taxon>Agaricomycetes</taxon>
        <taxon>Agaricomycetidae</taxon>
        <taxon>Agaricales</taxon>
        <taxon>Marasmiineae</taxon>
        <taxon>Mycenaceae</taxon>
        <taxon>Mycena</taxon>
    </lineage>
</organism>
<name>A0AAD7I4J9_9AGAR</name>
<comment type="caution">
    <text evidence="1">The sequence shown here is derived from an EMBL/GenBank/DDBJ whole genome shotgun (WGS) entry which is preliminary data.</text>
</comment>
<protein>
    <submittedName>
        <fullName evidence="1">Uncharacterized protein</fullName>
    </submittedName>
</protein>
<evidence type="ECO:0000313" key="2">
    <source>
        <dbReference type="Proteomes" id="UP001215598"/>
    </source>
</evidence>
<accession>A0AAD7I4J9</accession>
<gene>
    <name evidence="1" type="ORF">B0H16DRAFT_1731501</name>
</gene>
<keyword evidence="2" id="KW-1185">Reference proteome</keyword>
<dbReference type="AlphaFoldDB" id="A0AAD7I4J9"/>